<dbReference type="GO" id="GO:0009252">
    <property type="term" value="P:peptidoglycan biosynthetic process"/>
    <property type="evidence" value="ECO:0007669"/>
    <property type="project" value="UniProtKB-UniRule"/>
</dbReference>
<gene>
    <name evidence="7" type="primary">mltG</name>
    <name evidence="9" type="ORF">AWC04_05850</name>
</gene>
<comment type="caution">
    <text evidence="9">The sequence shown here is derived from an EMBL/GenBank/DDBJ whole genome shotgun (WGS) entry which is preliminary data.</text>
</comment>
<comment type="function">
    <text evidence="7">Functions as a peptidoglycan terminase that cleaves nascent peptidoglycan strands endolytically to terminate their elongation.</text>
</comment>
<feature type="region of interest" description="Disordered" evidence="8">
    <location>
        <begin position="1"/>
        <end position="25"/>
    </location>
</feature>
<dbReference type="InterPro" id="IPR003770">
    <property type="entry name" value="MLTG-like"/>
</dbReference>
<dbReference type="HAMAP" id="MF_02065">
    <property type="entry name" value="MltG"/>
    <property type="match status" value="1"/>
</dbReference>
<reference evidence="9 10" key="1">
    <citation type="submission" date="2016-01" db="EMBL/GenBank/DDBJ databases">
        <title>The new phylogeny of the genus Mycobacterium.</title>
        <authorList>
            <person name="Tarcisio F."/>
            <person name="Conor M."/>
            <person name="Antonella G."/>
            <person name="Elisabetta G."/>
            <person name="Giulia F.S."/>
            <person name="Sara T."/>
            <person name="Anna F."/>
            <person name="Clotilde B."/>
            <person name="Roberto B."/>
            <person name="Veronica D.S."/>
            <person name="Fabio R."/>
            <person name="Monica P."/>
            <person name="Olivier J."/>
            <person name="Enrico T."/>
            <person name="Nicola S."/>
        </authorList>
    </citation>
    <scope>NUCLEOTIDE SEQUENCE [LARGE SCALE GENOMIC DNA]</scope>
    <source>
        <strain evidence="9 10">DSM 44179</strain>
    </source>
</reference>
<dbReference type="GO" id="GO:0008932">
    <property type="term" value="F:lytic endotransglycosylase activity"/>
    <property type="evidence" value="ECO:0007669"/>
    <property type="project" value="UniProtKB-UniRule"/>
</dbReference>
<evidence type="ECO:0000256" key="4">
    <source>
        <dbReference type="ARBA" id="ARBA00023136"/>
    </source>
</evidence>
<keyword evidence="4 7" id="KW-0472">Membrane</keyword>
<evidence type="ECO:0000256" key="1">
    <source>
        <dbReference type="ARBA" id="ARBA00022475"/>
    </source>
</evidence>
<keyword evidence="3 7" id="KW-1133">Transmembrane helix</keyword>
<accession>A0A1X1RHF0</accession>
<keyword evidence="6 7" id="KW-0961">Cell wall biogenesis/degradation</keyword>
<evidence type="ECO:0000313" key="9">
    <source>
        <dbReference type="EMBL" id="ORV06190.1"/>
    </source>
</evidence>
<feature type="site" description="Important for catalytic activity" evidence="7">
    <location>
        <position position="293"/>
    </location>
</feature>
<dbReference type="STRING" id="1793.AWC04_05850"/>
<dbReference type="EMBL" id="LQOJ01000022">
    <property type="protein sequence ID" value="ORV06190.1"/>
    <property type="molecule type" value="Genomic_DNA"/>
</dbReference>
<dbReference type="AlphaFoldDB" id="A0A1X1RHF0"/>
<dbReference type="GO" id="GO:0071555">
    <property type="term" value="P:cell wall organization"/>
    <property type="evidence" value="ECO:0007669"/>
    <property type="project" value="UniProtKB-KW"/>
</dbReference>
<evidence type="ECO:0000256" key="7">
    <source>
        <dbReference type="HAMAP-Rule" id="MF_02065"/>
    </source>
</evidence>
<evidence type="ECO:0000256" key="6">
    <source>
        <dbReference type="ARBA" id="ARBA00023316"/>
    </source>
</evidence>
<dbReference type="EC" id="4.2.2.29" evidence="7"/>
<dbReference type="PANTHER" id="PTHR30518:SF2">
    <property type="entry name" value="ENDOLYTIC MUREIN TRANSGLYCOSYLASE"/>
    <property type="match status" value="1"/>
</dbReference>
<evidence type="ECO:0000256" key="8">
    <source>
        <dbReference type="SAM" id="MobiDB-lite"/>
    </source>
</evidence>
<evidence type="ECO:0000256" key="2">
    <source>
        <dbReference type="ARBA" id="ARBA00022692"/>
    </source>
</evidence>
<keyword evidence="1 7" id="KW-1003">Cell membrane</keyword>
<keyword evidence="5 7" id="KW-0456">Lyase</keyword>
<dbReference type="RefSeq" id="WP_085094065.1">
    <property type="nucleotide sequence ID" value="NZ_AP022603.1"/>
</dbReference>
<dbReference type="GO" id="GO:0005886">
    <property type="term" value="C:plasma membrane"/>
    <property type="evidence" value="ECO:0007669"/>
    <property type="project" value="UniProtKB-UniRule"/>
</dbReference>
<organism evidence="9 10">
    <name type="scientific">Mycolicibacterium fallax</name>
    <name type="common">Mycobacterium fallax</name>
    <dbReference type="NCBI Taxonomy" id="1793"/>
    <lineage>
        <taxon>Bacteria</taxon>
        <taxon>Bacillati</taxon>
        <taxon>Actinomycetota</taxon>
        <taxon>Actinomycetes</taxon>
        <taxon>Mycobacteriales</taxon>
        <taxon>Mycobacteriaceae</taxon>
        <taxon>Mycolicibacterium</taxon>
    </lineage>
</organism>
<evidence type="ECO:0000313" key="10">
    <source>
        <dbReference type="Proteomes" id="UP000193484"/>
    </source>
</evidence>
<sequence>MADGLSRPRAMPEQVGPPRHRMSRTMRARAVRNRRRRRTIGLLTLALLGAVVVAIALLGGRLWGSLSGPPQDYTGDGDADVLIEVHQGDTTEVIAQALVDREVIAGVPPFMAAAKGNADIRMIQPGFYLVRTKIPAESAVARLVDPANRVGKLTISEGRQLDDVLDLRNNKTTEGIFSLIAQASCYTLDGDQRCVSAEDLRAAAADGTPAELRVPDWAVKPVTQLTGDHRRLEGLIAAGTWQFDPTAAPEQILASLLATSAAHYAESGLADAAAAVELTPYQVLTVASLLQKEAHPEDFAKVARVIYNRLQVPQMLQFDSTVNYPLDRQEIATTDADRARATRWNTYAMEGLPATPIGSPGLPALAAAEHPAAGDWLYFVTVDMDGTTLFTRDYRKHLANIEVARRNGVLDSVR</sequence>
<dbReference type="OrthoDB" id="9814591at2"/>
<name>A0A1X1RHF0_MYCFA</name>
<proteinExistence type="inferred from homology"/>
<evidence type="ECO:0000256" key="3">
    <source>
        <dbReference type="ARBA" id="ARBA00022989"/>
    </source>
</evidence>
<comment type="catalytic activity">
    <reaction evidence="7">
        <text>a peptidoglycan chain = a peptidoglycan chain with N-acetyl-1,6-anhydromuramyl-[peptide] at the reducing end + a peptidoglycan chain with N-acetylglucosamine at the non-reducing end.</text>
        <dbReference type="EC" id="4.2.2.29"/>
    </reaction>
</comment>
<keyword evidence="10" id="KW-1185">Reference proteome</keyword>
<dbReference type="Pfam" id="PF02618">
    <property type="entry name" value="YceG"/>
    <property type="match status" value="1"/>
</dbReference>
<dbReference type="Proteomes" id="UP000193484">
    <property type="component" value="Unassembled WGS sequence"/>
</dbReference>
<comment type="similarity">
    <text evidence="7">Belongs to the transglycosylase MltG family.</text>
</comment>
<evidence type="ECO:0000256" key="5">
    <source>
        <dbReference type="ARBA" id="ARBA00023239"/>
    </source>
</evidence>
<dbReference type="PANTHER" id="PTHR30518">
    <property type="entry name" value="ENDOLYTIC MUREIN TRANSGLYCOSYLASE"/>
    <property type="match status" value="1"/>
</dbReference>
<protein>
    <recommendedName>
        <fullName evidence="7">Endolytic murein transglycosylase</fullName>
        <ecNumber evidence="7">4.2.2.29</ecNumber>
    </recommendedName>
    <alternativeName>
        <fullName evidence="7">Peptidoglycan lytic transglycosylase</fullName>
    </alternativeName>
    <alternativeName>
        <fullName evidence="7">Peptidoglycan polymerization terminase</fullName>
    </alternativeName>
</protein>
<keyword evidence="2 7" id="KW-0812">Transmembrane</keyword>